<dbReference type="Pfam" id="PF05958">
    <property type="entry name" value="tRNA_U5-meth_tr"/>
    <property type="match status" value="1"/>
</dbReference>
<evidence type="ECO:0000256" key="7">
    <source>
        <dbReference type="PROSITE-ProRule" id="PRU10015"/>
    </source>
</evidence>
<keyword evidence="1" id="KW-0479">Metal-binding</keyword>
<dbReference type="PROSITE" id="PS01230">
    <property type="entry name" value="TRMA_1"/>
    <property type="match status" value="1"/>
</dbReference>
<evidence type="ECO:0000256" key="3">
    <source>
        <dbReference type="ARBA" id="ARBA00022679"/>
    </source>
</evidence>
<feature type="binding site" evidence="6">
    <location>
        <position position="269"/>
    </location>
    <ligand>
        <name>S-adenosyl-L-methionine</name>
        <dbReference type="ChEBI" id="CHEBI:59789"/>
    </ligand>
</feature>
<dbReference type="InterPro" id="IPR010280">
    <property type="entry name" value="U5_MeTrfase_fam"/>
</dbReference>
<dbReference type="Gene3D" id="2.40.50.140">
    <property type="entry name" value="Nucleic acid-binding proteins"/>
    <property type="match status" value="1"/>
</dbReference>
<keyword evidence="1" id="KW-0408">Iron</keyword>
<feature type="active site" evidence="7">
    <location>
        <position position="388"/>
    </location>
</feature>
<dbReference type="Gene3D" id="2.40.50.1070">
    <property type="match status" value="1"/>
</dbReference>
<dbReference type="RefSeq" id="WP_088560531.1">
    <property type="nucleotide sequence ID" value="NZ_FYEH01000003.1"/>
</dbReference>
<feature type="binding site" evidence="6">
    <location>
        <position position="296"/>
    </location>
    <ligand>
        <name>S-adenosyl-L-methionine</name>
        <dbReference type="ChEBI" id="CHEBI:59789"/>
    </ligand>
</feature>
<dbReference type="InterPro" id="IPR030390">
    <property type="entry name" value="MeTrfase_TrmA_AS"/>
</dbReference>
<name>A0A212QUZ8_9PROT</name>
<keyword evidence="10" id="KW-1185">Reference proteome</keyword>
<comment type="similarity">
    <text evidence="6">Belongs to the class I-like SAM-binding methyltransferase superfamily. RNA M5U methyltransferase family.</text>
</comment>
<dbReference type="EMBL" id="FYEH01000003">
    <property type="protein sequence ID" value="SNB63346.1"/>
    <property type="molecule type" value="Genomic_DNA"/>
</dbReference>
<keyword evidence="4 6" id="KW-0949">S-adenosyl-L-methionine</keyword>
<protein>
    <submittedName>
        <fullName evidence="9">23S rRNA m(5)U-1939 methyltransferase</fullName>
    </submittedName>
</protein>
<feature type="binding site" evidence="6">
    <location>
        <position position="362"/>
    </location>
    <ligand>
        <name>S-adenosyl-L-methionine</name>
        <dbReference type="ChEBI" id="CHEBI:59789"/>
    </ligand>
</feature>
<keyword evidence="5" id="KW-0411">Iron-sulfur</keyword>
<dbReference type="SUPFAM" id="SSF53335">
    <property type="entry name" value="S-adenosyl-L-methionine-dependent methyltransferases"/>
    <property type="match status" value="1"/>
</dbReference>
<dbReference type="Pfam" id="PF01938">
    <property type="entry name" value="TRAM"/>
    <property type="match status" value="1"/>
</dbReference>
<evidence type="ECO:0000313" key="10">
    <source>
        <dbReference type="Proteomes" id="UP000197065"/>
    </source>
</evidence>
<dbReference type="PANTHER" id="PTHR11061:SF49">
    <property type="entry name" value="23S RRNA (URACIL(1939)-C(5))-METHYLTRANSFERASE RLMD"/>
    <property type="match status" value="1"/>
</dbReference>
<keyword evidence="2 6" id="KW-0489">Methyltransferase</keyword>
<dbReference type="GO" id="GO:0051539">
    <property type="term" value="F:4 iron, 4 sulfur cluster binding"/>
    <property type="evidence" value="ECO:0007669"/>
    <property type="project" value="UniProtKB-KW"/>
</dbReference>
<organism evidence="9 10">
    <name type="scientific">Arboricoccus pini</name>
    <dbReference type="NCBI Taxonomy" id="1963835"/>
    <lineage>
        <taxon>Bacteria</taxon>
        <taxon>Pseudomonadati</taxon>
        <taxon>Pseudomonadota</taxon>
        <taxon>Alphaproteobacteria</taxon>
        <taxon>Geminicoccales</taxon>
        <taxon>Geminicoccaceae</taxon>
        <taxon>Arboricoccus</taxon>
    </lineage>
</organism>
<accession>A0A212QUZ8</accession>
<dbReference type="AlphaFoldDB" id="A0A212QUZ8"/>
<dbReference type="SUPFAM" id="SSF50249">
    <property type="entry name" value="Nucleic acid-binding proteins"/>
    <property type="match status" value="1"/>
</dbReference>
<keyword evidence="3 6" id="KW-0808">Transferase</keyword>
<feature type="active site" description="Nucleophile" evidence="6">
    <location>
        <position position="388"/>
    </location>
</feature>
<evidence type="ECO:0000256" key="2">
    <source>
        <dbReference type="ARBA" id="ARBA00022603"/>
    </source>
</evidence>
<dbReference type="Proteomes" id="UP000197065">
    <property type="component" value="Unassembled WGS sequence"/>
</dbReference>
<dbReference type="Gene3D" id="3.40.50.150">
    <property type="entry name" value="Vaccinia Virus protein VP39"/>
    <property type="match status" value="1"/>
</dbReference>
<evidence type="ECO:0000256" key="1">
    <source>
        <dbReference type="ARBA" id="ARBA00022485"/>
    </source>
</evidence>
<dbReference type="InterPro" id="IPR002792">
    <property type="entry name" value="TRAM_dom"/>
</dbReference>
<dbReference type="PROSITE" id="PS51687">
    <property type="entry name" value="SAM_MT_RNA_M5U"/>
    <property type="match status" value="1"/>
</dbReference>
<evidence type="ECO:0000259" key="8">
    <source>
        <dbReference type="Pfam" id="PF01938"/>
    </source>
</evidence>
<dbReference type="GO" id="GO:0070041">
    <property type="term" value="F:rRNA (uridine-C5-)-methyltransferase activity"/>
    <property type="evidence" value="ECO:0007669"/>
    <property type="project" value="TreeGrafter"/>
</dbReference>
<dbReference type="OrthoDB" id="9804590at2"/>
<proteinExistence type="inferred from homology"/>
<dbReference type="PANTHER" id="PTHR11061">
    <property type="entry name" value="RNA M5U METHYLTRANSFERASE"/>
    <property type="match status" value="1"/>
</dbReference>
<dbReference type="InterPro" id="IPR029063">
    <property type="entry name" value="SAM-dependent_MTases_sf"/>
</dbReference>
<gene>
    <name evidence="9" type="ORF">SAMN07250955_103313</name>
</gene>
<evidence type="ECO:0000313" key="9">
    <source>
        <dbReference type="EMBL" id="SNB63346.1"/>
    </source>
</evidence>
<evidence type="ECO:0000256" key="6">
    <source>
        <dbReference type="PROSITE-ProRule" id="PRU01024"/>
    </source>
</evidence>
<dbReference type="GO" id="GO:0070475">
    <property type="term" value="P:rRNA base methylation"/>
    <property type="evidence" value="ECO:0007669"/>
    <property type="project" value="TreeGrafter"/>
</dbReference>
<feature type="binding site" evidence="6">
    <location>
        <position position="317"/>
    </location>
    <ligand>
        <name>S-adenosyl-L-methionine</name>
        <dbReference type="ChEBI" id="CHEBI:59789"/>
    </ligand>
</feature>
<keyword evidence="1" id="KW-0004">4Fe-4S</keyword>
<evidence type="ECO:0000256" key="5">
    <source>
        <dbReference type="ARBA" id="ARBA00023014"/>
    </source>
</evidence>
<feature type="domain" description="TRAM" evidence="8">
    <location>
        <begin position="17"/>
        <end position="53"/>
    </location>
</feature>
<dbReference type="InterPro" id="IPR012340">
    <property type="entry name" value="NA-bd_OB-fold"/>
</dbReference>
<sequence>MKGGRGKRGRAAAATREATLTIERLGTGGDGIAHLEGRPVFVPFTLPGETWRVVLQEGGAWRGRPLERLGEPVARAEPSCPHFTRCGGCLLQHLPDPLYDEFKRQRVIEPLRQARIDHSVPALLARSPQASRRRVRLAYARRGGRLLLGYRALRSHDIVPIATCPISLPVIQDLLPPLTGLLTSLGGEIREGEVVVTATHTGLDVRLGGVEARSLEQRERLAAFADTWDLARLTVASERGAAEAIVTRRPPVLRFGTTLVTLPLASFLQATEAGEAALQAAVADWLPDRTRVVDLYAGLGTLTLPIATRCERLDLVEGDADASAACARAIAAYPRLQARCRDLEADPLEAAELAPFDAAVLDPPRSGAARQVERLAKASLDRIVYVSCHPGSFARDAQHLQAAGFELVALRPVDQFLFAPEVELAALFLRGQAKAKLNA</sequence>
<evidence type="ECO:0000256" key="4">
    <source>
        <dbReference type="ARBA" id="ARBA00022691"/>
    </source>
</evidence>
<reference evidence="9 10" key="1">
    <citation type="submission" date="2017-06" db="EMBL/GenBank/DDBJ databases">
        <authorList>
            <person name="Kim H.J."/>
            <person name="Triplett B.A."/>
        </authorList>
    </citation>
    <scope>NUCLEOTIDE SEQUENCE [LARGE SCALE GENOMIC DNA]</scope>
    <source>
        <strain evidence="9 10">B29T1</strain>
    </source>
</reference>